<keyword evidence="1" id="KW-0812">Transmembrane</keyword>
<dbReference type="EMBL" id="HG739292">
    <property type="protein sequence ID" value="CDP18103.1"/>
    <property type="molecule type" value="Genomic_DNA"/>
</dbReference>
<keyword evidence="1" id="KW-0472">Membrane</keyword>
<evidence type="ECO:0000256" key="1">
    <source>
        <dbReference type="SAM" id="Phobius"/>
    </source>
</evidence>
<feature type="transmembrane region" description="Helical" evidence="1">
    <location>
        <begin position="39"/>
        <end position="59"/>
    </location>
</feature>
<dbReference type="Gramene" id="CDP18103">
    <property type="protein sequence ID" value="CDP18103"/>
    <property type="gene ID" value="GSCOC_T00006467001"/>
</dbReference>
<dbReference type="AlphaFoldDB" id="A0A068VEH6"/>
<keyword evidence="1" id="KW-1133">Transmembrane helix</keyword>
<keyword evidence="3" id="KW-1185">Reference proteome</keyword>
<name>A0A068VEH6_COFCA</name>
<reference evidence="3" key="1">
    <citation type="journal article" date="2014" name="Science">
        <title>The coffee genome provides insight into the convergent evolution of caffeine biosynthesis.</title>
        <authorList>
            <person name="Denoeud F."/>
            <person name="Carretero-Paulet L."/>
            <person name="Dereeper A."/>
            <person name="Droc G."/>
            <person name="Guyot R."/>
            <person name="Pietrella M."/>
            <person name="Zheng C."/>
            <person name="Alberti A."/>
            <person name="Anthony F."/>
            <person name="Aprea G."/>
            <person name="Aury J.M."/>
            <person name="Bento P."/>
            <person name="Bernard M."/>
            <person name="Bocs S."/>
            <person name="Campa C."/>
            <person name="Cenci A."/>
            <person name="Combes M.C."/>
            <person name="Crouzillat D."/>
            <person name="Da Silva C."/>
            <person name="Daddiego L."/>
            <person name="De Bellis F."/>
            <person name="Dussert S."/>
            <person name="Garsmeur O."/>
            <person name="Gayraud T."/>
            <person name="Guignon V."/>
            <person name="Jahn K."/>
            <person name="Jamilloux V."/>
            <person name="Joet T."/>
            <person name="Labadie K."/>
            <person name="Lan T."/>
            <person name="Leclercq J."/>
            <person name="Lepelley M."/>
            <person name="Leroy T."/>
            <person name="Li L.T."/>
            <person name="Librado P."/>
            <person name="Lopez L."/>
            <person name="Munoz A."/>
            <person name="Noel B."/>
            <person name="Pallavicini A."/>
            <person name="Perrotta G."/>
            <person name="Poncet V."/>
            <person name="Pot D."/>
            <person name="Priyono X."/>
            <person name="Rigoreau M."/>
            <person name="Rouard M."/>
            <person name="Rozas J."/>
            <person name="Tranchant-Dubreuil C."/>
            <person name="VanBuren R."/>
            <person name="Zhang Q."/>
            <person name="Andrade A.C."/>
            <person name="Argout X."/>
            <person name="Bertrand B."/>
            <person name="de Kochko A."/>
            <person name="Graziosi G."/>
            <person name="Henry R.J."/>
            <person name="Jayarama X."/>
            <person name="Ming R."/>
            <person name="Nagai C."/>
            <person name="Rounsley S."/>
            <person name="Sankoff D."/>
            <person name="Giuliano G."/>
            <person name="Albert V.A."/>
            <person name="Wincker P."/>
            <person name="Lashermes P."/>
        </authorList>
    </citation>
    <scope>NUCLEOTIDE SEQUENCE [LARGE SCALE GENOMIC DNA]</scope>
    <source>
        <strain evidence="3">cv. DH200-94</strain>
    </source>
</reference>
<dbReference type="InParanoid" id="A0A068VEH6"/>
<organism evidence="2 3">
    <name type="scientific">Coffea canephora</name>
    <name type="common">Robusta coffee</name>
    <dbReference type="NCBI Taxonomy" id="49390"/>
    <lineage>
        <taxon>Eukaryota</taxon>
        <taxon>Viridiplantae</taxon>
        <taxon>Streptophyta</taxon>
        <taxon>Embryophyta</taxon>
        <taxon>Tracheophyta</taxon>
        <taxon>Spermatophyta</taxon>
        <taxon>Magnoliopsida</taxon>
        <taxon>eudicotyledons</taxon>
        <taxon>Gunneridae</taxon>
        <taxon>Pentapetalae</taxon>
        <taxon>asterids</taxon>
        <taxon>lamiids</taxon>
        <taxon>Gentianales</taxon>
        <taxon>Rubiaceae</taxon>
        <taxon>Ixoroideae</taxon>
        <taxon>Gardenieae complex</taxon>
        <taxon>Bertiereae - Coffeeae clade</taxon>
        <taxon>Coffeeae</taxon>
        <taxon>Coffea</taxon>
    </lineage>
</organism>
<accession>A0A068VEH6</accession>
<protein>
    <submittedName>
        <fullName evidence="2">Uncharacterized protein</fullName>
    </submittedName>
</protein>
<proteinExistence type="predicted"/>
<dbReference type="Proteomes" id="UP000295252">
    <property type="component" value="Chromosome III"/>
</dbReference>
<evidence type="ECO:0000313" key="3">
    <source>
        <dbReference type="Proteomes" id="UP000295252"/>
    </source>
</evidence>
<evidence type="ECO:0000313" key="2">
    <source>
        <dbReference type="EMBL" id="CDP18103.1"/>
    </source>
</evidence>
<sequence length="76" mass="9347">MILPNNFSKYYLRMKLGSKYLFFFKKFFFLLFLRAENSIFVPFFFLFLLPFFFSFTRVIPNIIFEPPLSLNTKYDI</sequence>
<gene>
    <name evidence="2" type="ORF">GSCOC_T00006467001</name>
</gene>